<keyword evidence="3" id="KW-0175">Coiled coil</keyword>
<dbReference type="Pfam" id="PF25917">
    <property type="entry name" value="BSH_RND"/>
    <property type="match status" value="1"/>
</dbReference>
<evidence type="ECO:0000256" key="1">
    <source>
        <dbReference type="ARBA" id="ARBA00004167"/>
    </source>
</evidence>
<feature type="coiled-coil region" evidence="3">
    <location>
        <begin position="98"/>
        <end position="163"/>
    </location>
</feature>
<comment type="caution">
    <text evidence="6">The sequence shown here is derived from an EMBL/GenBank/DDBJ whole genome shotgun (WGS) entry which is preliminary data.</text>
</comment>
<dbReference type="PANTHER" id="PTHR30367">
    <property type="entry name" value="P-HYDROXYBENZOIC ACID EFFLUX PUMP SUBUNIT AAEA-RELATED"/>
    <property type="match status" value="1"/>
</dbReference>
<comment type="subcellular location">
    <subcellularLocation>
        <location evidence="1">Membrane</location>
        <topology evidence="1">Single-pass membrane protein</topology>
    </subcellularLocation>
</comment>
<proteinExistence type="inferred from homology"/>
<dbReference type="Gene3D" id="1.10.287.470">
    <property type="entry name" value="Helix hairpin bin"/>
    <property type="match status" value="1"/>
</dbReference>
<dbReference type="AlphaFoldDB" id="A0A9X3EEH3"/>
<evidence type="ECO:0000313" key="7">
    <source>
        <dbReference type="Proteomes" id="UP001150830"/>
    </source>
</evidence>
<name>A0A9X3EEH3_9GAMM</name>
<dbReference type="Proteomes" id="UP001150830">
    <property type="component" value="Unassembled WGS sequence"/>
</dbReference>
<dbReference type="Gene3D" id="2.40.30.170">
    <property type="match status" value="1"/>
</dbReference>
<evidence type="ECO:0000259" key="5">
    <source>
        <dbReference type="Pfam" id="PF25917"/>
    </source>
</evidence>
<dbReference type="InterPro" id="IPR050393">
    <property type="entry name" value="MFP_Efflux_Pump"/>
</dbReference>
<reference evidence="6" key="1">
    <citation type="submission" date="2022-11" db="EMBL/GenBank/DDBJ databases">
        <title>Parathalassolutuus dongxingensis gen. nov., sp. nov., a novel member of family Oceanospirillaceae isolated from a coastal shrimp pond in Guangxi, China.</title>
        <authorList>
            <person name="Chen H."/>
        </authorList>
    </citation>
    <scope>NUCLEOTIDE SEQUENCE</scope>
    <source>
        <strain evidence="6">G-43</strain>
    </source>
</reference>
<comment type="similarity">
    <text evidence="2">Belongs to the membrane fusion protein (MFP) (TC 8.A.1) family.</text>
</comment>
<evidence type="ECO:0000259" key="4">
    <source>
        <dbReference type="Pfam" id="PF25876"/>
    </source>
</evidence>
<organism evidence="6 7">
    <name type="scientific">Parathalassolituus penaei</name>
    <dbReference type="NCBI Taxonomy" id="2997323"/>
    <lineage>
        <taxon>Bacteria</taxon>
        <taxon>Pseudomonadati</taxon>
        <taxon>Pseudomonadota</taxon>
        <taxon>Gammaproteobacteria</taxon>
        <taxon>Oceanospirillales</taxon>
        <taxon>Oceanospirillaceae</taxon>
        <taxon>Parathalassolituus</taxon>
    </lineage>
</organism>
<dbReference type="Gene3D" id="2.40.50.100">
    <property type="match status" value="1"/>
</dbReference>
<sequence>MTPDIHFNRWMRRATVLFLLILAYILFLDVKLPMTSYAMVQRPVVTVAPRVSGTVLEVNVHNNQAVKAGDVLFRIDDRDYQLALEHAELAMIEAGQGNEALQADLAHAEAALNEAEVQQQEAEREYRRMESLHERQVVSQQDLDRASSSVQAAQARRQAARESRNSVAVKLGESGARNLQIRLAANQLAQAQLNLDRTVVRAAEDGVISNLQLQVGAQAVVGQPLLSLVATDDARIAADFREKSLANIADGAEAWVVFDALPGQLFSAELDSRDMGVAAGQLLANGQLAKPDDSDRWVRDAQRVRVYLDAEPDHGLPLSLVSGSRATVMLLSSHGALLDTLGKWQMQLISLLRYVY</sequence>
<feature type="domain" description="Multidrug resistance protein MdtA-like barrel-sandwich hybrid" evidence="5">
    <location>
        <begin position="44"/>
        <end position="229"/>
    </location>
</feature>
<dbReference type="InterPro" id="IPR058624">
    <property type="entry name" value="MdtA-like_HH"/>
</dbReference>
<protein>
    <submittedName>
        <fullName evidence="6">HlyD family secretion protein</fullName>
    </submittedName>
</protein>
<evidence type="ECO:0000313" key="6">
    <source>
        <dbReference type="EMBL" id="MCY0966087.1"/>
    </source>
</evidence>
<dbReference type="SUPFAM" id="SSF111369">
    <property type="entry name" value="HlyD-like secretion proteins"/>
    <property type="match status" value="2"/>
</dbReference>
<dbReference type="InterPro" id="IPR058625">
    <property type="entry name" value="MdtA-like_BSH"/>
</dbReference>
<dbReference type="Pfam" id="PF25876">
    <property type="entry name" value="HH_MFP_RND"/>
    <property type="match status" value="1"/>
</dbReference>
<keyword evidence="7" id="KW-1185">Reference proteome</keyword>
<accession>A0A9X3EEH3</accession>
<feature type="domain" description="Multidrug resistance protein MdtA-like alpha-helical hairpin" evidence="4">
    <location>
        <begin position="105"/>
        <end position="163"/>
    </location>
</feature>
<evidence type="ECO:0000256" key="3">
    <source>
        <dbReference type="SAM" id="Coils"/>
    </source>
</evidence>
<evidence type="ECO:0000256" key="2">
    <source>
        <dbReference type="ARBA" id="ARBA00009477"/>
    </source>
</evidence>
<dbReference type="EMBL" id="JAPNOA010000029">
    <property type="protein sequence ID" value="MCY0966087.1"/>
    <property type="molecule type" value="Genomic_DNA"/>
</dbReference>
<gene>
    <name evidence="6" type="ORF">OUO13_12890</name>
</gene>
<dbReference type="PANTHER" id="PTHR30367:SF6">
    <property type="entry name" value="SECRETION PROTEIN-RELATED"/>
    <property type="match status" value="1"/>
</dbReference>
<dbReference type="RefSeq" id="WP_283174289.1">
    <property type="nucleotide sequence ID" value="NZ_JAPNOA010000029.1"/>
</dbReference>